<keyword evidence="3" id="KW-1185">Reference proteome</keyword>
<gene>
    <name evidence="2" type="ORF">HNQ61_005185</name>
</gene>
<dbReference type="AlphaFoldDB" id="A0A841H5K4"/>
<evidence type="ECO:0000313" key="3">
    <source>
        <dbReference type="Proteomes" id="UP000582837"/>
    </source>
</evidence>
<evidence type="ECO:0000313" key="2">
    <source>
        <dbReference type="EMBL" id="MBB6073515.1"/>
    </source>
</evidence>
<reference evidence="2 3" key="1">
    <citation type="submission" date="2020-08" db="EMBL/GenBank/DDBJ databases">
        <title>Genomic Encyclopedia of Type Strains, Phase IV (KMG-IV): sequencing the most valuable type-strain genomes for metagenomic binning, comparative biology and taxonomic classification.</title>
        <authorList>
            <person name="Goeker M."/>
        </authorList>
    </citation>
    <scope>NUCLEOTIDE SEQUENCE [LARGE SCALE GENOMIC DNA]</scope>
    <source>
        <strain evidence="2 3">DSM 29007</strain>
    </source>
</reference>
<keyword evidence="1" id="KW-0732">Signal</keyword>
<feature type="chain" id="PRO_5032628483" evidence="1">
    <location>
        <begin position="20"/>
        <end position="135"/>
    </location>
</feature>
<dbReference type="RefSeq" id="WP_170038472.1">
    <property type="nucleotide sequence ID" value="NZ_JABDTL010000002.1"/>
</dbReference>
<organism evidence="2 3">
    <name type="scientific">Longimicrobium terrae</name>
    <dbReference type="NCBI Taxonomy" id="1639882"/>
    <lineage>
        <taxon>Bacteria</taxon>
        <taxon>Pseudomonadati</taxon>
        <taxon>Gemmatimonadota</taxon>
        <taxon>Longimicrobiia</taxon>
        <taxon>Longimicrobiales</taxon>
        <taxon>Longimicrobiaceae</taxon>
        <taxon>Longimicrobium</taxon>
    </lineage>
</organism>
<name>A0A841H5K4_9BACT</name>
<dbReference type="EMBL" id="JACHIA010000025">
    <property type="protein sequence ID" value="MBB6073515.1"/>
    <property type="molecule type" value="Genomic_DNA"/>
</dbReference>
<dbReference type="Proteomes" id="UP000582837">
    <property type="component" value="Unassembled WGS sequence"/>
</dbReference>
<proteinExistence type="predicted"/>
<feature type="signal peptide" evidence="1">
    <location>
        <begin position="1"/>
        <end position="19"/>
    </location>
</feature>
<protein>
    <submittedName>
        <fullName evidence="2">Uncharacterized protein</fullName>
    </submittedName>
</protein>
<evidence type="ECO:0000256" key="1">
    <source>
        <dbReference type="SAM" id="SignalP"/>
    </source>
</evidence>
<accession>A0A841H5K4</accession>
<sequence length="135" mass="14381">MIHLSMMCRAAPLALLLMAGCEPARTLQPAASPVPAVTLSAGDEEMLERLLLLQSGGRPVDPKVRSTYRQLLAVALANPRPPVLTGSATTPSPAAERALRELQTSPGTTADMQRILLQYMADERAARDAANSDHP</sequence>
<comment type="caution">
    <text evidence="2">The sequence shown here is derived from an EMBL/GenBank/DDBJ whole genome shotgun (WGS) entry which is preliminary data.</text>
</comment>